<organism evidence="8 9">
    <name type="scientific">Pseudohongiella nitratireducens</name>
    <dbReference type="NCBI Taxonomy" id="1768907"/>
    <lineage>
        <taxon>Bacteria</taxon>
        <taxon>Pseudomonadati</taxon>
        <taxon>Pseudomonadota</taxon>
        <taxon>Gammaproteobacteria</taxon>
        <taxon>Pseudomonadales</taxon>
        <taxon>Pseudohongiellaceae</taxon>
        <taxon>Pseudohongiella</taxon>
    </lineage>
</organism>
<keyword evidence="5" id="KW-0676">Redox-active center</keyword>
<dbReference type="InterPro" id="IPR013766">
    <property type="entry name" value="Thioredoxin_domain"/>
</dbReference>
<proteinExistence type="inferred from homology"/>
<evidence type="ECO:0000256" key="4">
    <source>
        <dbReference type="ARBA" id="ARBA00023157"/>
    </source>
</evidence>
<evidence type="ECO:0000259" key="7">
    <source>
        <dbReference type="PROSITE" id="PS51352"/>
    </source>
</evidence>
<dbReference type="EMBL" id="BMIY01000001">
    <property type="protein sequence ID" value="GGG48679.1"/>
    <property type="molecule type" value="Genomic_DNA"/>
</dbReference>
<keyword evidence="4" id="KW-1015">Disulfide bond</keyword>
<dbReference type="OrthoDB" id="9799347at2"/>
<evidence type="ECO:0000256" key="2">
    <source>
        <dbReference type="ARBA" id="ARBA00007758"/>
    </source>
</evidence>
<dbReference type="Gene3D" id="3.40.30.10">
    <property type="entry name" value="Glutaredoxin"/>
    <property type="match status" value="1"/>
</dbReference>
<evidence type="ECO:0000313" key="8">
    <source>
        <dbReference type="EMBL" id="GGG48679.1"/>
    </source>
</evidence>
<evidence type="ECO:0000256" key="6">
    <source>
        <dbReference type="SAM" id="Phobius"/>
    </source>
</evidence>
<comment type="similarity">
    <text evidence="2">Belongs to the thioredoxin family. DsbE subfamily.</text>
</comment>
<keyword evidence="6" id="KW-1133">Transmembrane helix</keyword>
<comment type="subcellular location">
    <subcellularLocation>
        <location evidence="1">Cell inner membrane</location>
        <topology evidence="1">Single-pass membrane protein</topology>
        <orientation evidence="1">Periplasmic side</orientation>
    </subcellularLocation>
</comment>
<dbReference type="PROSITE" id="PS51352">
    <property type="entry name" value="THIOREDOXIN_2"/>
    <property type="match status" value="1"/>
</dbReference>
<keyword evidence="9" id="KW-1185">Reference proteome</keyword>
<dbReference type="GO" id="GO:0015036">
    <property type="term" value="F:disulfide oxidoreductase activity"/>
    <property type="evidence" value="ECO:0007669"/>
    <property type="project" value="InterPro"/>
</dbReference>
<dbReference type="GO" id="GO:0005886">
    <property type="term" value="C:plasma membrane"/>
    <property type="evidence" value="ECO:0007669"/>
    <property type="project" value="UniProtKB-SubCell"/>
</dbReference>
<dbReference type="Proteomes" id="UP000627715">
    <property type="component" value="Unassembled WGS sequence"/>
</dbReference>
<name>A0A917LP49_9GAMM</name>
<keyword evidence="6" id="KW-0812">Transmembrane</keyword>
<comment type="caution">
    <text evidence="8">The sequence shown here is derived from an EMBL/GenBank/DDBJ whole genome shotgun (WGS) entry which is preliminary data.</text>
</comment>
<evidence type="ECO:0000256" key="5">
    <source>
        <dbReference type="ARBA" id="ARBA00023284"/>
    </source>
</evidence>
<evidence type="ECO:0000256" key="3">
    <source>
        <dbReference type="ARBA" id="ARBA00022748"/>
    </source>
</evidence>
<dbReference type="AlphaFoldDB" id="A0A917LP49"/>
<dbReference type="InterPro" id="IPR017937">
    <property type="entry name" value="Thioredoxin_CS"/>
</dbReference>
<accession>A0A917LP49</accession>
<dbReference type="RefSeq" id="WP_068812595.1">
    <property type="nucleotide sequence ID" value="NZ_BMIY01000001.1"/>
</dbReference>
<dbReference type="GO" id="GO:0017004">
    <property type="term" value="P:cytochrome complex assembly"/>
    <property type="evidence" value="ECO:0007669"/>
    <property type="project" value="UniProtKB-KW"/>
</dbReference>
<feature type="domain" description="Thioredoxin" evidence="7">
    <location>
        <begin position="34"/>
        <end position="176"/>
    </location>
</feature>
<evidence type="ECO:0000256" key="1">
    <source>
        <dbReference type="ARBA" id="ARBA00004383"/>
    </source>
</evidence>
<protein>
    <submittedName>
        <fullName evidence="8">Thiol:disulfide interchange protein</fullName>
    </submittedName>
</protein>
<reference evidence="8" key="2">
    <citation type="submission" date="2020-09" db="EMBL/GenBank/DDBJ databases">
        <authorList>
            <person name="Sun Q."/>
            <person name="Zhou Y."/>
        </authorList>
    </citation>
    <scope>NUCLEOTIDE SEQUENCE</scope>
    <source>
        <strain evidence="8">CGMCC 1.15425</strain>
    </source>
</reference>
<evidence type="ECO:0000313" key="9">
    <source>
        <dbReference type="Proteomes" id="UP000627715"/>
    </source>
</evidence>
<dbReference type="CDD" id="cd03010">
    <property type="entry name" value="TlpA_like_DsbE"/>
    <property type="match status" value="1"/>
</dbReference>
<dbReference type="InterPro" id="IPR050553">
    <property type="entry name" value="Thioredoxin_ResA/DsbE_sf"/>
</dbReference>
<keyword evidence="3" id="KW-0201">Cytochrome c-type biogenesis</keyword>
<dbReference type="InterPro" id="IPR013740">
    <property type="entry name" value="Redoxin"/>
</dbReference>
<reference evidence="8" key="1">
    <citation type="journal article" date="2014" name="Int. J. Syst. Evol. Microbiol.">
        <title>Complete genome sequence of Corynebacterium casei LMG S-19264T (=DSM 44701T), isolated from a smear-ripened cheese.</title>
        <authorList>
            <consortium name="US DOE Joint Genome Institute (JGI-PGF)"/>
            <person name="Walter F."/>
            <person name="Albersmeier A."/>
            <person name="Kalinowski J."/>
            <person name="Ruckert C."/>
        </authorList>
    </citation>
    <scope>NUCLEOTIDE SEQUENCE</scope>
    <source>
        <strain evidence="8">CGMCC 1.15425</strain>
    </source>
</reference>
<dbReference type="PANTHER" id="PTHR42852:SF6">
    <property type="entry name" value="THIOL:DISULFIDE INTERCHANGE PROTEIN DSBE"/>
    <property type="match status" value="1"/>
</dbReference>
<dbReference type="InterPro" id="IPR036249">
    <property type="entry name" value="Thioredoxin-like_sf"/>
</dbReference>
<feature type="transmembrane region" description="Helical" evidence="6">
    <location>
        <begin position="6"/>
        <end position="25"/>
    </location>
</feature>
<keyword evidence="6" id="KW-0472">Membrane</keyword>
<dbReference type="PROSITE" id="PS00194">
    <property type="entry name" value="THIOREDOXIN_1"/>
    <property type="match status" value="1"/>
</dbReference>
<dbReference type="InterPro" id="IPR004799">
    <property type="entry name" value="Periplasmic_diS_OxRdtase_DsbE"/>
</dbReference>
<dbReference type="Pfam" id="PF08534">
    <property type="entry name" value="Redoxin"/>
    <property type="match status" value="1"/>
</dbReference>
<sequence length="190" mass="21354">MKNLKLYIPVFAFLLLAVFMWRGLYMDSRTLPSTLIDRELPEFELRTLGEGDQLVSNTDLPDEPFILNIWGSYCLPCLQENPIFMSAREQGLVPIVGVNYKDRDNLARDWLDINGNPFTMNIVDDSGRYGIDLGVYGAPETFIVDADGVIRYKHIGTINYQAWEDEIMPVVRELQSAHAASASASSGQSS</sequence>
<dbReference type="NCBIfam" id="TIGR00385">
    <property type="entry name" value="dsbE"/>
    <property type="match status" value="1"/>
</dbReference>
<dbReference type="PANTHER" id="PTHR42852">
    <property type="entry name" value="THIOL:DISULFIDE INTERCHANGE PROTEIN DSBE"/>
    <property type="match status" value="1"/>
</dbReference>
<dbReference type="GO" id="GO:0030288">
    <property type="term" value="C:outer membrane-bounded periplasmic space"/>
    <property type="evidence" value="ECO:0007669"/>
    <property type="project" value="InterPro"/>
</dbReference>
<dbReference type="SUPFAM" id="SSF52833">
    <property type="entry name" value="Thioredoxin-like"/>
    <property type="match status" value="1"/>
</dbReference>
<gene>
    <name evidence="8" type="primary">ccmG</name>
    <name evidence="8" type="ORF">GCM10011403_02190</name>
</gene>